<dbReference type="AlphaFoldDB" id="A0A4Y1ZFM4"/>
<evidence type="ECO:0000313" key="1">
    <source>
        <dbReference type="EMBL" id="GAY77966.1"/>
    </source>
</evidence>
<dbReference type="Proteomes" id="UP000319716">
    <property type="component" value="Unassembled WGS sequence"/>
</dbReference>
<comment type="caution">
    <text evidence="1">The sequence shown here is derived from an EMBL/GenBank/DDBJ whole genome shotgun (WGS) entry which is preliminary data.</text>
</comment>
<dbReference type="EMBL" id="BEXB01000036">
    <property type="protein sequence ID" value="GAY77966.1"/>
    <property type="molecule type" value="Genomic_DNA"/>
</dbReference>
<evidence type="ECO:0000313" key="2">
    <source>
        <dbReference type="Proteomes" id="UP000319716"/>
    </source>
</evidence>
<sequence length="194" mass="22015">MLVVRLSEACSLIEEGRVKSALSSFTCFDERYPSTLEVQDFIRINALKTDAQSFSRTHLFLDNDYQIAGFFTLMTKTFQIAVHRDQRKDFASLSNSRRKALGIRKVNDTYVLHSYLIAQLARNFSVQSDVSGKMILNQALQYIQDAYYRIGGIRCAAVEYHPTPQLQKFYSEAGFACISENPTTKNVLGALTLM</sequence>
<dbReference type="Gene3D" id="3.40.630.30">
    <property type="match status" value="1"/>
</dbReference>
<organism evidence="1 2">
    <name type="scientific">Sporolactobacillus inulinus</name>
    <dbReference type="NCBI Taxonomy" id="2078"/>
    <lineage>
        <taxon>Bacteria</taxon>
        <taxon>Bacillati</taxon>
        <taxon>Bacillota</taxon>
        <taxon>Bacilli</taxon>
        <taxon>Bacillales</taxon>
        <taxon>Sporolactobacillaceae</taxon>
        <taxon>Sporolactobacillus</taxon>
    </lineage>
</organism>
<proteinExistence type="predicted"/>
<accession>A0A4Y1ZFM4</accession>
<gene>
    <name evidence="1" type="ORF">NBRC111894_3520</name>
</gene>
<name>A0A4Y1ZFM4_9BACL</name>
<dbReference type="RefSeq" id="WP_262393171.1">
    <property type="nucleotide sequence ID" value="NZ_BEXB01000036.1"/>
</dbReference>
<protein>
    <submittedName>
        <fullName evidence="1">Phage protein</fullName>
    </submittedName>
</protein>
<reference evidence="1 2" key="1">
    <citation type="submission" date="2017-11" db="EMBL/GenBank/DDBJ databases">
        <title>Draft Genome Sequence of Sporolactobacillus inulinus NBRC 111894 Isolated from Koso, a Japanese Sugar-Vegetable Fermented Beverage.</title>
        <authorList>
            <person name="Chiou T.Y."/>
            <person name="Oshima K."/>
            <person name="Suda W."/>
            <person name="Hattori M."/>
            <person name="Takahashi T."/>
        </authorList>
    </citation>
    <scope>NUCLEOTIDE SEQUENCE [LARGE SCALE GENOMIC DNA]</scope>
    <source>
        <strain evidence="1 2">NBRC111894</strain>
    </source>
</reference>